<sequence length="155" mass="17778">MDHRSLRRKIMEEMWDNTDSMKSEEQAMLWLIQLKEDIRRILEGLETEPESPNQSKDDDCDAEDTDWLPSNALKEETKSPSQSSVDDMADNDEERDREVREWMASDELEISPDKNTAGHHDKHLLPPSIVLGRHFPASTLLHGLKGVSVRAPDNS</sequence>
<proteinExistence type="predicted"/>
<dbReference type="Proteomes" id="UP001557470">
    <property type="component" value="Unassembled WGS sequence"/>
</dbReference>
<protein>
    <submittedName>
        <fullName evidence="2">Uncharacterized protein</fullName>
    </submittedName>
</protein>
<evidence type="ECO:0000313" key="3">
    <source>
        <dbReference type="Proteomes" id="UP001557470"/>
    </source>
</evidence>
<dbReference type="AlphaFoldDB" id="A0ABD0XN95"/>
<evidence type="ECO:0000256" key="1">
    <source>
        <dbReference type="SAM" id="MobiDB-lite"/>
    </source>
</evidence>
<name>A0ABD0XN95_UMBPY</name>
<dbReference type="EMBL" id="JAGEUA010000002">
    <property type="protein sequence ID" value="KAL1005170.1"/>
    <property type="molecule type" value="Genomic_DNA"/>
</dbReference>
<keyword evidence="3" id="KW-1185">Reference proteome</keyword>
<feature type="compositionally biased region" description="Basic and acidic residues" evidence="1">
    <location>
        <begin position="94"/>
        <end position="103"/>
    </location>
</feature>
<evidence type="ECO:0000313" key="2">
    <source>
        <dbReference type="EMBL" id="KAL1005170.1"/>
    </source>
</evidence>
<reference evidence="2 3" key="1">
    <citation type="submission" date="2024-06" db="EMBL/GenBank/DDBJ databases">
        <authorList>
            <person name="Pan Q."/>
            <person name="Wen M."/>
            <person name="Jouanno E."/>
            <person name="Zahm M."/>
            <person name="Klopp C."/>
            <person name="Cabau C."/>
            <person name="Louis A."/>
            <person name="Berthelot C."/>
            <person name="Parey E."/>
            <person name="Roest Crollius H."/>
            <person name="Montfort J."/>
            <person name="Robinson-Rechavi M."/>
            <person name="Bouchez O."/>
            <person name="Lampietro C."/>
            <person name="Lopez Roques C."/>
            <person name="Donnadieu C."/>
            <person name="Postlethwait J."/>
            <person name="Bobe J."/>
            <person name="Verreycken H."/>
            <person name="Guiguen Y."/>
        </authorList>
    </citation>
    <scope>NUCLEOTIDE SEQUENCE [LARGE SCALE GENOMIC DNA]</scope>
    <source>
        <strain evidence="2">Up_M1</strain>
        <tissue evidence="2">Testis</tissue>
    </source>
</reference>
<organism evidence="2 3">
    <name type="scientific">Umbra pygmaea</name>
    <name type="common">Eastern mudminnow</name>
    <dbReference type="NCBI Taxonomy" id="75934"/>
    <lineage>
        <taxon>Eukaryota</taxon>
        <taxon>Metazoa</taxon>
        <taxon>Chordata</taxon>
        <taxon>Craniata</taxon>
        <taxon>Vertebrata</taxon>
        <taxon>Euteleostomi</taxon>
        <taxon>Actinopterygii</taxon>
        <taxon>Neopterygii</taxon>
        <taxon>Teleostei</taxon>
        <taxon>Protacanthopterygii</taxon>
        <taxon>Esociformes</taxon>
        <taxon>Umbridae</taxon>
        <taxon>Umbra</taxon>
    </lineage>
</organism>
<comment type="caution">
    <text evidence="2">The sequence shown here is derived from an EMBL/GenBank/DDBJ whole genome shotgun (WGS) entry which is preliminary data.</text>
</comment>
<feature type="region of interest" description="Disordered" evidence="1">
    <location>
        <begin position="43"/>
        <end position="124"/>
    </location>
</feature>
<accession>A0ABD0XN95</accession>
<gene>
    <name evidence="2" type="ORF">UPYG_G00055480</name>
</gene>